<dbReference type="PANTHER" id="PTHR43257:SF2">
    <property type="entry name" value="PYRUVATE DEHYDROGENASE E1 COMPONENT SUBUNIT BETA"/>
    <property type="match status" value="1"/>
</dbReference>
<dbReference type="SMART" id="SM00861">
    <property type="entry name" value="Transket_pyr"/>
    <property type="match status" value="1"/>
</dbReference>
<dbReference type="InterPro" id="IPR029061">
    <property type="entry name" value="THDP-binding"/>
</dbReference>
<dbReference type="InterPro" id="IPR009014">
    <property type="entry name" value="Transketo_C/PFOR_II"/>
</dbReference>
<dbReference type="PANTHER" id="PTHR43257">
    <property type="entry name" value="PYRUVATE DEHYDROGENASE E1 COMPONENT BETA SUBUNIT"/>
    <property type="match status" value="1"/>
</dbReference>
<feature type="domain" description="Transketolase-like pyrimidine-binding" evidence="4">
    <location>
        <begin position="1"/>
        <end position="176"/>
    </location>
</feature>
<organism evidence="5 6">
    <name type="scientific">Abyssobacteria bacterium (strain SURF_5)</name>
    <dbReference type="NCBI Taxonomy" id="2093360"/>
    <lineage>
        <taxon>Bacteria</taxon>
        <taxon>Pseudomonadati</taxon>
        <taxon>Candidatus Hydrogenedentota</taxon>
        <taxon>Candidatus Abyssobacteria</taxon>
    </lineage>
</organism>
<name>A0A3A4NG13_ABYX5</name>
<evidence type="ECO:0000256" key="3">
    <source>
        <dbReference type="ARBA" id="ARBA00023052"/>
    </source>
</evidence>
<evidence type="ECO:0000256" key="1">
    <source>
        <dbReference type="ARBA" id="ARBA00001964"/>
    </source>
</evidence>
<dbReference type="FunFam" id="3.40.50.970:FF:000001">
    <property type="entry name" value="Pyruvate dehydrogenase E1 beta subunit"/>
    <property type="match status" value="1"/>
</dbReference>
<dbReference type="GO" id="GO:0016491">
    <property type="term" value="F:oxidoreductase activity"/>
    <property type="evidence" value="ECO:0007669"/>
    <property type="project" value="UniProtKB-KW"/>
</dbReference>
<proteinExistence type="predicted"/>
<evidence type="ECO:0000256" key="2">
    <source>
        <dbReference type="ARBA" id="ARBA00023002"/>
    </source>
</evidence>
<evidence type="ECO:0000313" key="5">
    <source>
        <dbReference type="EMBL" id="RJP19868.1"/>
    </source>
</evidence>
<accession>A0A3A4NG13</accession>
<sequence>MNLVEAVNSALREEMERDDRVMVLGEDVGRAGGVFRATEGLQKLFGEDRVVDTPLAESGIVGTAIGLALFGMRPVAEIQFMGFIYPAFDQIISHAGRMRNRSRGRFSVPLVIRAPYGGGIHAPEHHSESTEAIFAHTPGIKVVIPSNPYDAKGLLISAIRDPDPVVFLEPKRLYRAIKAEVPDGDYEVPIGNAAVAREGEQVTLIAWGSMVPIASDAADALAEEGIDVELIDVRTVTPLDSETIIESVKKTGRVVVVHEAPKTCGFGAEIIAMINERAFLSLSAPPQRVTGFDIVFPLLKSEHLYLPSVERISAAVRRVMEF</sequence>
<keyword evidence="3" id="KW-0786">Thiamine pyrophosphate</keyword>
<dbReference type="Proteomes" id="UP000265882">
    <property type="component" value="Unassembled WGS sequence"/>
</dbReference>
<dbReference type="FunFam" id="3.40.50.920:FF:000001">
    <property type="entry name" value="Pyruvate dehydrogenase E1 beta subunit"/>
    <property type="match status" value="1"/>
</dbReference>
<dbReference type="EMBL" id="QZKU01000084">
    <property type="protein sequence ID" value="RJP19868.1"/>
    <property type="molecule type" value="Genomic_DNA"/>
</dbReference>
<keyword evidence="2" id="KW-0560">Oxidoreductase</keyword>
<dbReference type="SUPFAM" id="SSF52518">
    <property type="entry name" value="Thiamin diphosphate-binding fold (THDP-binding)"/>
    <property type="match status" value="1"/>
</dbReference>
<dbReference type="NCBIfam" id="NF006667">
    <property type="entry name" value="PRK09212.1"/>
    <property type="match status" value="1"/>
</dbReference>
<dbReference type="Gene3D" id="3.40.50.920">
    <property type="match status" value="1"/>
</dbReference>
<evidence type="ECO:0000313" key="6">
    <source>
        <dbReference type="Proteomes" id="UP000265882"/>
    </source>
</evidence>
<dbReference type="Pfam" id="PF02779">
    <property type="entry name" value="Transket_pyr"/>
    <property type="match status" value="1"/>
</dbReference>
<comment type="caution">
    <text evidence="5">The sequence shown here is derived from an EMBL/GenBank/DDBJ whole genome shotgun (WGS) entry which is preliminary data.</text>
</comment>
<dbReference type="InterPro" id="IPR005475">
    <property type="entry name" value="Transketolase-like_Pyr-bd"/>
</dbReference>
<gene>
    <name evidence="5" type="ORF">C4520_12305</name>
</gene>
<dbReference type="SUPFAM" id="SSF52922">
    <property type="entry name" value="TK C-terminal domain-like"/>
    <property type="match status" value="1"/>
</dbReference>
<comment type="cofactor">
    <cofactor evidence="1">
        <name>thiamine diphosphate</name>
        <dbReference type="ChEBI" id="CHEBI:58937"/>
    </cofactor>
</comment>
<dbReference type="Gene3D" id="3.40.50.970">
    <property type="match status" value="1"/>
</dbReference>
<reference evidence="5 6" key="1">
    <citation type="journal article" date="2017" name="ISME J.">
        <title>Energy and carbon metabolisms in a deep terrestrial subsurface fluid microbial community.</title>
        <authorList>
            <person name="Momper L."/>
            <person name="Jungbluth S.P."/>
            <person name="Lee M.D."/>
            <person name="Amend J.P."/>
        </authorList>
    </citation>
    <scope>NUCLEOTIDE SEQUENCE [LARGE SCALE GENOMIC DNA]</scope>
    <source>
        <strain evidence="5">SURF_5</strain>
    </source>
</reference>
<dbReference type="Pfam" id="PF02780">
    <property type="entry name" value="Transketolase_C"/>
    <property type="match status" value="1"/>
</dbReference>
<evidence type="ECO:0000259" key="4">
    <source>
        <dbReference type="SMART" id="SM00861"/>
    </source>
</evidence>
<protein>
    <submittedName>
        <fullName evidence="5">Alpha-ketoacid dehydrogenase subunit beta</fullName>
    </submittedName>
</protein>
<dbReference type="InterPro" id="IPR033248">
    <property type="entry name" value="Transketolase_C"/>
</dbReference>
<dbReference type="AlphaFoldDB" id="A0A3A4NG13"/>
<dbReference type="CDD" id="cd07036">
    <property type="entry name" value="TPP_PYR_E1-PDHc-beta_like"/>
    <property type="match status" value="1"/>
</dbReference>